<dbReference type="PROSITE" id="PS01012">
    <property type="entry name" value="FOLYLPOLYGLU_SYNT_2"/>
    <property type="match status" value="1"/>
</dbReference>
<feature type="domain" description="Mur ligase C-terminal" evidence="22">
    <location>
        <begin position="278"/>
        <end position="395"/>
    </location>
</feature>
<dbReference type="GO" id="GO:0046656">
    <property type="term" value="P:folic acid biosynthetic process"/>
    <property type="evidence" value="ECO:0007669"/>
    <property type="project" value="UniProtKB-KW"/>
</dbReference>
<evidence type="ECO:0000256" key="20">
    <source>
        <dbReference type="ARBA" id="ARBA00049035"/>
    </source>
</evidence>
<dbReference type="SUPFAM" id="SSF53244">
    <property type="entry name" value="MurD-like peptide ligases, peptide-binding domain"/>
    <property type="match status" value="1"/>
</dbReference>
<dbReference type="GO" id="GO:0046872">
    <property type="term" value="F:metal ion binding"/>
    <property type="evidence" value="ECO:0007669"/>
    <property type="project" value="UniProtKB-KW"/>
</dbReference>
<keyword evidence="11" id="KW-0547">Nucleotide-binding</keyword>
<dbReference type="RefSeq" id="WP_109665786.1">
    <property type="nucleotide sequence ID" value="NZ_QGEG01000007.1"/>
</dbReference>
<comment type="similarity">
    <text evidence="5">Belongs to the folylpolyglutamate synthase family.</text>
</comment>
<comment type="catalytic activity">
    <reaction evidence="19">
        <text>10-formyltetrahydrofolyl-(gamma-L-Glu)(n) + L-glutamate + ATP = 10-formyltetrahydrofolyl-(gamma-L-Glu)(n+1) + ADP + phosphate + H(+)</text>
        <dbReference type="Rhea" id="RHEA:51904"/>
        <dbReference type="Rhea" id="RHEA-COMP:13088"/>
        <dbReference type="Rhea" id="RHEA-COMP:14300"/>
        <dbReference type="ChEBI" id="CHEBI:15378"/>
        <dbReference type="ChEBI" id="CHEBI:29985"/>
        <dbReference type="ChEBI" id="CHEBI:30616"/>
        <dbReference type="ChEBI" id="CHEBI:43474"/>
        <dbReference type="ChEBI" id="CHEBI:134413"/>
        <dbReference type="ChEBI" id="CHEBI:456216"/>
        <dbReference type="EC" id="6.3.2.17"/>
    </reaction>
</comment>
<dbReference type="GO" id="GO:0008841">
    <property type="term" value="F:dihydrofolate synthase activity"/>
    <property type="evidence" value="ECO:0007669"/>
    <property type="project" value="UniProtKB-EC"/>
</dbReference>
<dbReference type="InterPro" id="IPR013221">
    <property type="entry name" value="Mur_ligase_cen"/>
</dbReference>
<name>A0A316KSU0_9FLAO</name>
<evidence type="ECO:0000256" key="18">
    <source>
        <dbReference type="ARBA" id="ARBA00047493"/>
    </source>
</evidence>
<sequence>MTYKETLNWMFQQLPMYQQKGSSALKNKLDNIIHFSEVLGNPHQKFKSIHVAGTNGKGSCSHMLASILQEAGYKVGLYTSPHLKDFRERIKINGKAIGKGNVKDFIKAHKSFLEKNELSFFEMTVGMGFHYFKEEKVDVAVIEVGLGGRLDSTNIIVPEVSLITNIGLDHIQLLGGTLEKIALEKAGIIKRGIPVVISERQPETEGIFKLIAAQKNSEIVFADELPIKNYKTDLLGNYQHKNIQGVVATIKKLKSLTVHDHHVKAGLKKCIDNTGLLGRWQILGKKPKIVCDTAHNKEGLSLVLEQIKKIKSPQVHFVLGFVNDKVLDDVLSLFPKNAKYYFVKPNVPRGLPAKELKDKAAKFELIGEISKSVKEGLEKALGNAKDDDLIYVGGSTFVVAEVV</sequence>
<keyword evidence="9" id="KW-0436">Ligase</keyword>
<dbReference type="EMBL" id="QGEG01000007">
    <property type="protein sequence ID" value="PWL37282.1"/>
    <property type="molecule type" value="Genomic_DNA"/>
</dbReference>
<reference evidence="24 25" key="1">
    <citation type="submission" date="2018-05" db="EMBL/GenBank/DDBJ databases">
        <title>Complete genome sequence of Flagellimonas aquimarina ECD12 isolated from seaweed Ecklonia cava.</title>
        <authorList>
            <person name="Choi S."/>
            <person name="Seong C."/>
        </authorList>
    </citation>
    <scope>NUCLEOTIDE SEQUENCE [LARGE SCALE GENOMIC DNA]</scope>
    <source>
        <strain evidence="24 25">ECD12</strain>
    </source>
</reference>
<comment type="catalytic activity">
    <reaction evidence="20">
        <text>(6R)-5,10-methylenetetrahydrofolyl-(gamma-L-Glu)(n) + L-glutamate + ATP = (6R)-5,10-methylenetetrahydrofolyl-(gamma-L-Glu)(n+1) + ADP + phosphate + H(+)</text>
        <dbReference type="Rhea" id="RHEA:51912"/>
        <dbReference type="Rhea" id="RHEA-COMP:13257"/>
        <dbReference type="Rhea" id="RHEA-COMP:13258"/>
        <dbReference type="ChEBI" id="CHEBI:15378"/>
        <dbReference type="ChEBI" id="CHEBI:29985"/>
        <dbReference type="ChEBI" id="CHEBI:30616"/>
        <dbReference type="ChEBI" id="CHEBI:43474"/>
        <dbReference type="ChEBI" id="CHEBI:136572"/>
        <dbReference type="ChEBI" id="CHEBI:456216"/>
        <dbReference type="EC" id="6.3.2.17"/>
    </reaction>
</comment>
<dbReference type="EC" id="6.3.2.17" evidence="7"/>
<evidence type="ECO:0000313" key="25">
    <source>
        <dbReference type="Proteomes" id="UP000245762"/>
    </source>
</evidence>
<evidence type="ECO:0000313" key="24">
    <source>
        <dbReference type="EMBL" id="PWL37282.1"/>
    </source>
</evidence>
<dbReference type="InterPro" id="IPR036565">
    <property type="entry name" value="Mur-like_cat_sf"/>
</dbReference>
<keyword evidence="13" id="KW-0460">Magnesium</keyword>
<comment type="catalytic activity">
    <reaction evidence="18">
        <text>(6S)-5,6,7,8-tetrahydrofolyl-(gamma-L-Glu)(n) + L-glutamate + ATP = (6S)-5,6,7,8-tetrahydrofolyl-(gamma-L-Glu)(n+1) + ADP + phosphate + H(+)</text>
        <dbReference type="Rhea" id="RHEA:10580"/>
        <dbReference type="Rhea" id="RHEA-COMP:14738"/>
        <dbReference type="Rhea" id="RHEA-COMP:14740"/>
        <dbReference type="ChEBI" id="CHEBI:15378"/>
        <dbReference type="ChEBI" id="CHEBI:29985"/>
        <dbReference type="ChEBI" id="CHEBI:30616"/>
        <dbReference type="ChEBI" id="CHEBI:43474"/>
        <dbReference type="ChEBI" id="CHEBI:141005"/>
        <dbReference type="ChEBI" id="CHEBI:456216"/>
        <dbReference type="EC" id="6.3.2.17"/>
    </reaction>
</comment>
<keyword evidence="14" id="KW-0289">Folate biosynthesis</keyword>
<dbReference type="PANTHER" id="PTHR11136:SF0">
    <property type="entry name" value="DIHYDROFOLATE SYNTHETASE-RELATED"/>
    <property type="match status" value="1"/>
</dbReference>
<evidence type="ECO:0000256" key="5">
    <source>
        <dbReference type="ARBA" id="ARBA00008276"/>
    </source>
</evidence>
<comment type="caution">
    <text evidence="24">The sequence shown here is derived from an EMBL/GenBank/DDBJ whole genome shotgun (WGS) entry which is preliminary data.</text>
</comment>
<dbReference type="AlphaFoldDB" id="A0A316KSU0"/>
<dbReference type="GO" id="GO:0005737">
    <property type="term" value="C:cytoplasm"/>
    <property type="evidence" value="ECO:0007669"/>
    <property type="project" value="TreeGrafter"/>
</dbReference>
<dbReference type="InterPro" id="IPR018109">
    <property type="entry name" value="Folylpolyglutamate_synth_CS"/>
</dbReference>
<evidence type="ECO:0000256" key="10">
    <source>
        <dbReference type="ARBA" id="ARBA00022723"/>
    </source>
</evidence>
<comment type="cofactor">
    <cofactor evidence="1">
        <name>Mg(2+)</name>
        <dbReference type="ChEBI" id="CHEBI:18420"/>
    </cofactor>
</comment>
<feature type="domain" description="Mur ligase central" evidence="23">
    <location>
        <begin position="51"/>
        <end position="229"/>
    </location>
</feature>
<dbReference type="Gene3D" id="3.90.190.20">
    <property type="entry name" value="Mur ligase, C-terminal domain"/>
    <property type="match status" value="1"/>
</dbReference>
<accession>A0A316KSU0</accession>
<evidence type="ECO:0000256" key="11">
    <source>
        <dbReference type="ARBA" id="ARBA00022741"/>
    </source>
</evidence>
<evidence type="ECO:0000256" key="17">
    <source>
        <dbReference type="ARBA" id="ARBA00032510"/>
    </source>
</evidence>
<evidence type="ECO:0000256" key="19">
    <source>
        <dbReference type="ARBA" id="ARBA00047808"/>
    </source>
</evidence>
<evidence type="ECO:0000256" key="14">
    <source>
        <dbReference type="ARBA" id="ARBA00022909"/>
    </source>
</evidence>
<evidence type="ECO:0000256" key="4">
    <source>
        <dbReference type="ARBA" id="ARBA00005150"/>
    </source>
</evidence>
<protein>
    <recommendedName>
        <fullName evidence="8">Dihydrofolate synthase/folylpolyglutamate synthase</fullName>
        <ecNumber evidence="6">6.3.2.12</ecNumber>
        <ecNumber evidence="7">6.3.2.17</ecNumber>
    </recommendedName>
    <alternativeName>
        <fullName evidence="17">Folylpoly-gamma-glutamate synthetase-dihydrofolate synthetase</fullName>
    </alternativeName>
    <alternativeName>
        <fullName evidence="15">Folylpolyglutamate synthetase</fullName>
    </alternativeName>
    <alternativeName>
        <fullName evidence="16">Tetrahydrofolylpolyglutamate synthase</fullName>
    </alternativeName>
</protein>
<comment type="catalytic activity">
    <reaction evidence="21">
        <text>7,8-dihydropteroate + L-glutamate + ATP = 7,8-dihydrofolate + ADP + phosphate + H(+)</text>
        <dbReference type="Rhea" id="RHEA:23584"/>
        <dbReference type="ChEBI" id="CHEBI:15378"/>
        <dbReference type="ChEBI" id="CHEBI:17839"/>
        <dbReference type="ChEBI" id="CHEBI:29985"/>
        <dbReference type="ChEBI" id="CHEBI:30616"/>
        <dbReference type="ChEBI" id="CHEBI:43474"/>
        <dbReference type="ChEBI" id="CHEBI:57451"/>
        <dbReference type="ChEBI" id="CHEBI:456216"/>
        <dbReference type="EC" id="6.3.2.12"/>
    </reaction>
</comment>
<dbReference type="NCBIfam" id="TIGR01499">
    <property type="entry name" value="folC"/>
    <property type="match status" value="1"/>
</dbReference>
<dbReference type="FunFam" id="3.40.1190.10:FF:000011">
    <property type="entry name" value="Folylpolyglutamate synthase/dihydrofolate synthase"/>
    <property type="match status" value="1"/>
</dbReference>
<evidence type="ECO:0000256" key="6">
    <source>
        <dbReference type="ARBA" id="ARBA00013023"/>
    </source>
</evidence>
<evidence type="ECO:0000256" key="9">
    <source>
        <dbReference type="ARBA" id="ARBA00022598"/>
    </source>
</evidence>
<evidence type="ECO:0000259" key="23">
    <source>
        <dbReference type="Pfam" id="PF08245"/>
    </source>
</evidence>
<dbReference type="InterPro" id="IPR004101">
    <property type="entry name" value="Mur_ligase_C"/>
</dbReference>
<comment type="function">
    <text evidence="2">Functions in two distinct reactions of the de novo folate biosynthetic pathway. Catalyzes the addition of a glutamate residue to dihydropteroate (7,8-dihydropteroate or H2Pte) to form dihydrofolate (7,8-dihydrofolate monoglutamate or H2Pte-Glu). Also catalyzes successive additions of L-glutamate to tetrahydrofolate or 10-formyltetrahydrofolate or 5,10-methylenetetrahydrofolate, leading to folylpolyglutamate derivatives.</text>
</comment>
<dbReference type="GO" id="GO:0004326">
    <property type="term" value="F:tetrahydrofolylpolyglutamate synthase activity"/>
    <property type="evidence" value="ECO:0007669"/>
    <property type="project" value="UniProtKB-EC"/>
</dbReference>
<dbReference type="PIRSF" id="PIRSF001563">
    <property type="entry name" value="Folylpolyglu_synth"/>
    <property type="match status" value="1"/>
</dbReference>
<proteinExistence type="inferred from homology"/>
<dbReference type="GO" id="GO:0005524">
    <property type="term" value="F:ATP binding"/>
    <property type="evidence" value="ECO:0007669"/>
    <property type="project" value="UniProtKB-KW"/>
</dbReference>
<keyword evidence="25" id="KW-1185">Reference proteome</keyword>
<evidence type="ECO:0000259" key="22">
    <source>
        <dbReference type="Pfam" id="PF02875"/>
    </source>
</evidence>
<evidence type="ECO:0000256" key="13">
    <source>
        <dbReference type="ARBA" id="ARBA00022842"/>
    </source>
</evidence>
<dbReference type="SUPFAM" id="SSF53623">
    <property type="entry name" value="MurD-like peptide ligases, catalytic domain"/>
    <property type="match status" value="1"/>
</dbReference>
<dbReference type="Gene3D" id="3.40.1190.10">
    <property type="entry name" value="Mur-like, catalytic domain"/>
    <property type="match status" value="1"/>
</dbReference>
<comment type="pathway">
    <text evidence="4">Cofactor biosynthesis; tetrahydrofolylpolyglutamate biosynthesis.</text>
</comment>
<gene>
    <name evidence="24" type="ORF">DKG77_16780</name>
</gene>
<dbReference type="EC" id="6.3.2.12" evidence="6"/>
<comment type="pathway">
    <text evidence="3">Cofactor biosynthesis; tetrahydrofolate biosynthesis; 7,8-dihydrofolate from 2-amino-4-hydroxy-6-hydroxymethyl-7,8-dihydropteridine diphosphate and 4-aminobenzoate: step 2/2.</text>
</comment>
<dbReference type="PANTHER" id="PTHR11136">
    <property type="entry name" value="FOLYLPOLYGLUTAMATE SYNTHASE-RELATED"/>
    <property type="match status" value="1"/>
</dbReference>
<evidence type="ECO:0000256" key="7">
    <source>
        <dbReference type="ARBA" id="ARBA00013025"/>
    </source>
</evidence>
<organism evidence="24 25">
    <name type="scientific">Flagellimonas aquimarina</name>
    <dbReference type="NCBI Taxonomy" id="2201895"/>
    <lineage>
        <taxon>Bacteria</taxon>
        <taxon>Pseudomonadati</taxon>
        <taxon>Bacteroidota</taxon>
        <taxon>Flavobacteriia</taxon>
        <taxon>Flavobacteriales</taxon>
        <taxon>Flavobacteriaceae</taxon>
        <taxon>Flagellimonas</taxon>
    </lineage>
</organism>
<dbReference type="Pfam" id="PF02875">
    <property type="entry name" value="Mur_ligase_C"/>
    <property type="match status" value="1"/>
</dbReference>
<evidence type="ECO:0000256" key="3">
    <source>
        <dbReference type="ARBA" id="ARBA00004799"/>
    </source>
</evidence>
<dbReference type="PROSITE" id="PS01011">
    <property type="entry name" value="FOLYLPOLYGLU_SYNT_1"/>
    <property type="match status" value="1"/>
</dbReference>
<dbReference type="InterPro" id="IPR036615">
    <property type="entry name" value="Mur_ligase_C_dom_sf"/>
</dbReference>
<evidence type="ECO:0000256" key="8">
    <source>
        <dbReference type="ARBA" id="ARBA00019357"/>
    </source>
</evidence>
<dbReference type="Pfam" id="PF08245">
    <property type="entry name" value="Mur_ligase_M"/>
    <property type="match status" value="1"/>
</dbReference>
<evidence type="ECO:0000256" key="2">
    <source>
        <dbReference type="ARBA" id="ARBA00002714"/>
    </source>
</evidence>
<evidence type="ECO:0000256" key="21">
    <source>
        <dbReference type="ARBA" id="ARBA00049161"/>
    </source>
</evidence>
<evidence type="ECO:0000256" key="15">
    <source>
        <dbReference type="ARBA" id="ARBA00030048"/>
    </source>
</evidence>
<dbReference type="InterPro" id="IPR001645">
    <property type="entry name" value="Folylpolyglutamate_synth"/>
</dbReference>
<dbReference type="Proteomes" id="UP000245762">
    <property type="component" value="Unassembled WGS sequence"/>
</dbReference>
<evidence type="ECO:0000256" key="1">
    <source>
        <dbReference type="ARBA" id="ARBA00001946"/>
    </source>
</evidence>
<evidence type="ECO:0000256" key="16">
    <source>
        <dbReference type="ARBA" id="ARBA00030592"/>
    </source>
</evidence>
<keyword evidence="10" id="KW-0479">Metal-binding</keyword>
<dbReference type="OrthoDB" id="9809356at2"/>
<evidence type="ECO:0000256" key="12">
    <source>
        <dbReference type="ARBA" id="ARBA00022840"/>
    </source>
</evidence>
<keyword evidence="12" id="KW-0067">ATP-binding</keyword>